<protein>
    <submittedName>
        <fullName evidence="5">C-5 cytosine-specific DNA methylase</fullName>
    </submittedName>
</protein>
<feature type="non-terminal residue" evidence="5">
    <location>
        <position position="1"/>
    </location>
</feature>
<dbReference type="EMBL" id="AOME01000028">
    <property type="protein sequence ID" value="EMA54346.1"/>
    <property type="molecule type" value="Genomic_DNA"/>
</dbReference>
<organism evidence="5 6">
    <name type="scientific">Halococcus salifodinae DSM 8989</name>
    <dbReference type="NCBI Taxonomy" id="1227456"/>
    <lineage>
        <taxon>Archaea</taxon>
        <taxon>Methanobacteriati</taxon>
        <taxon>Methanobacteriota</taxon>
        <taxon>Stenosarchaea group</taxon>
        <taxon>Halobacteria</taxon>
        <taxon>Halobacteriales</taxon>
        <taxon>Halococcaceae</taxon>
        <taxon>Halococcus</taxon>
    </lineage>
</organism>
<dbReference type="Proteomes" id="UP000011625">
    <property type="component" value="Unassembled WGS sequence"/>
</dbReference>
<accession>M0N8Y3</accession>
<keyword evidence="3" id="KW-0949">S-adenosyl-L-methionine</keyword>
<proteinExistence type="predicted"/>
<feature type="region of interest" description="Disordered" evidence="4">
    <location>
        <begin position="39"/>
        <end position="59"/>
    </location>
</feature>
<keyword evidence="2" id="KW-0808">Transferase</keyword>
<name>M0N8Y3_9EURY</name>
<dbReference type="OrthoDB" id="381819at2157"/>
<evidence type="ECO:0000256" key="2">
    <source>
        <dbReference type="ARBA" id="ARBA00022679"/>
    </source>
</evidence>
<keyword evidence="6" id="KW-1185">Reference proteome</keyword>
<keyword evidence="1 5" id="KW-0489">Methyltransferase</keyword>
<evidence type="ECO:0000256" key="4">
    <source>
        <dbReference type="SAM" id="MobiDB-lite"/>
    </source>
</evidence>
<evidence type="ECO:0000256" key="3">
    <source>
        <dbReference type="ARBA" id="ARBA00022691"/>
    </source>
</evidence>
<dbReference type="InterPro" id="IPR031303">
    <property type="entry name" value="C5_meth_CS"/>
</dbReference>
<reference evidence="5 6" key="1">
    <citation type="journal article" date="2014" name="PLoS Genet.">
        <title>Phylogenetically driven sequencing of extremely halophilic archaea reveals strategies for static and dynamic osmo-response.</title>
        <authorList>
            <person name="Becker E.A."/>
            <person name="Seitzer P.M."/>
            <person name="Tritt A."/>
            <person name="Larsen D."/>
            <person name="Krusor M."/>
            <person name="Yao A.I."/>
            <person name="Wu D."/>
            <person name="Madern D."/>
            <person name="Eisen J.A."/>
            <person name="Darling A.E."/>
            <person name="Facciotti M.T."/>
        </authorList>
    </citation>
    <scope>NUCLEOTIDE SEQUENCE [LARGE SCALE GENOMIC DNA]</scope>
    <source>
        <strain evidence="5 6">DSM 8989</strain>
    </source>
</reference>
<evidence type="ECO:0000313" key="5">
    <source>
        <dbReference type="EMBL" id="EMA54346.1"/>
    </source>
</evidence>
<dbReference type="Pfam" id="PF00145">
    <property type="entry name" value="DNA_methylase"/>
    <property type="match status" value="1"/>
</dbReference>
<evidence type="ECO:0000256" key="1">
    <source>
        <dbReference type="ARBA" id="ARBA00022603"/>
    </source>
</evidence>
<dbReference type="GO" id="GO:0008168">
    <property type="term" value="F:methyltransferase activity"/>
    <property type="evidence" value="ECO:0007669"/>
    <property type="project" value="UniProtKB-KW"/>
</dbReference>
<dbReference type="AlphaFoldDB" id="M0N8Y3"/>
<dbReference type="GO" id="GO:0032259">
    <property type="term" value="P:methylation"/>
    <property type="evidence" value="ECO:0007669"/>
    <property type="project" value="UniProtKB-KW"/>
</dbReference>
<dbReference type="InterPro" id="IPR001525">
    <property type="entry name" value="C5_MeTfrase"/>
</dbReference>
<sequence length="59" mass="6102">YEIAGNKTETTKQIGNAVPVNLATALCEQLLSKRDPTLFSYTSGSEQAPADGGVGSADD</sequence>
<evidence type="ECO:0000313" key="6">
    <source>
        <dbReference type="Proteomes" id="UP000011625"/>
    </source>
</evidence>
<dbReference type="RefSeq" id="WP_005041248.1">
    <property type="nucleotide sequence ID" value="NZ_AOME01000028.1"/>
</dbReference>
<dbReference type="PROSITE" id="PS00095">
    <property type="entry name" value="C5_MTASE_2"/>
    <property type="match status" value="1"/>
</dbReference>
<comment type="caution">
    <text evidence="5">The sequence shown here is derived from an EMBL/GenBank/DDBJ whole genome shotgun (WGS) entry which is preliminary data.</text>
</comment>
<gene>
    <name evidence="5" type="ORF">C450_05935</name>
</gene>